<dbReference type="InterPro" id="IPR040919">
    <property type="entry name" value="Asparaginase_C"/>
</dbReference>
<feature type="domain" description="L-asparaginase N-terminal" evidence="2">
    <location>
        <begin position="2"/>
        <end position="116"/>
    </location>
</feature>
<dbReference type="GO" id="GO:0009066">
    <property type="term" value="P:aspartate family amino acid metabolic process"/>
    <property type="evidence" value="ECO:0007669"/>
    <property type="project" value="UniProtKB-ARBA"/>
</dbReference>
<dbReference type="InterPro" id="IPR027474">
    <property type="entry name" value="L-asparaginase_N"/>
</dbReference>
<dbReference type="AlphaFoldDB" id="K3VL53"/>
<dbReference type="eggNOG" id="KOG0503">
    <property type="taxonomic scope" value="Eukaryota"/>
</dbReference>
<dbReference type="EC" id="3.5.1.1" evidence="1"/>
<organism evidence="4 5">
    <name type="scientific">Fusarium pseudograminearum (strain CS3096)</name>
    <name type="common">Wheat and barley crown-rot fungus</name>
    <dbReference type="NCBI Taxonomy" id="1028729"/>
    <lineage>
        <taxon>Eukaryota</taxon>
        <taxon>Fungi</taxon>
        <taxon>Dikarya</taxon>
        <taxon>Ascomycota</taxon>
        <taxon>Pezizomycotina</taxon>
        <taxon>Sordariomycetes</taxon>
        <taxon>Hypocreomycetidae</taxon>
        <taxon>Hypocreales</taxon>
        <taxon>Nectriaceae</taxon>
        <taxon>Fusarium</taxon>
    </lineage>
</organism>
<accession>K3VL53</accession>
<dbReference type="GeneID" id="20364143"/>
<dbReference type="PIRSF" id="PIRSF001220">
    <property type="entry name" value="L-ASNase_gatD"/>
    <property type="match status" value="1"/>
</dbReference>
<evidence type="ECO:0000259" key="3">
    <source>
        <dbReference type="Pfam" id="PF17763"/>
    </source>
</evidence>
<dbReference type="SMART" id="SM00870">
    <property type="entry name" value="Asparaginase"/>
    <property type="match status" value="1"/>
</dbReference>
<dbReference type="PANTHER" id="PTHR11707:SF28">
    <property type="entry name" value="60 KDA LYSOPHOSPHOLIPASE"/>
    <property type="match status" value="1"/>
</dbReference>
<name>K3VL53_FUSPC</name>
<evidence type="ECO:0000259" key="2">
    <source>
        <dbReference type="Pfam" id="PF00710"/>
    </source>
</evidence>
<dbReference type="EMBL" id="AFNW01000113">
    <property type="protein sequence ID" value="EKJ74228.1"/>
    <property type="molecule type" value="Genomic_DNA"/>
</dbReference>
<evidence type="ECO:0000313" key="5">
    <source>
        <dbReference type="Proteomes" id="UP000007978"/>
    </source>
</evidence>
<dbReference type="PROSITE" id="PS51732">
    <property type="entry name" value="ASN_GLN_ASE_3"/>
    <property type="match status" value="1"/>
</dbReference>
<keyword evidence="5" id="KW-1185">Reference proteome</keyword>
<sequence length="279" mass="30335">MSLDSIDMNSSHMISISKRVNKELNNPDIAGAILLGGTDAMIEYLTFIALTVKSKKPIVGTGAYRPHTAHDADGLQNIIDAVILAATEGWSEEYYEVAMVMGGDIFRLWGTRKENDQFVPGSGSSIGRVEGYRVSFHDLPGRPAPFKFDITELSSVSLLPVVPVFLVHTGFDYKALEKAVDEGARGLIIGVYGNGYIPATTGTAITKLAYEKGIVVMGARFNSVTVSYARVKGMIPGQDWDARQLRILNQLYLVQGKGITKHELEKGLEYGAKPHVSAN</sequence>
<dbReference type="InterPro" id="IPR006034">
    <property type="entry name" value="Asparaginase/glutaminase-like"/>
</dbReference>
<proteinExistence type="predicted"/>
<dbReference type="PIRSF" id="PIRSF500176">
    <property type="entry name" value="L_ASNase"/>
    <property type="match status" value="1"/>
</dbReference>
<dbReference type="Gene3D" id="3.40.50.1170">
    <property type="entry name" value="L-asparaginase, N-terminal domain"/>
    <property type="match status" value="1"/>
</dbReference>
<dbReference type="InterPro" id="IPR036152">
    <property type="entry name" value="Asp/glu_Ase-like_sf"/>
</dbReference>
<dbReference type="PANTHER" id="PTHR11707">
    <property type="entry name" value="L-ASPARAGINASE"/>
    <property type="match status" value="1"/>
</dbReference>
<dbReference type="Pfam" id="PF17763">
    <property type="entry name" value="Asparaginase_C"/>
    <property type="match status" value="1"/>
</dbReference>
<dbReference type="Gene3D" id="3.40.50.40">
    <property type="match status" value="1"/>
</dbReference>
<dbReference type="HOGENOM" id="CLU_997627_0_0_1"/>
<evidence type="ECO:0000256" key="1">
    <source>
        <dbReference type="ARBA" id="ARBA00012920"/>
    </source>
</evidence>
<dbReference type="Pfam" id="PF00710">
    <property type="entry name" value="Asparaginase"/>
    <property type="match status" value="1"/>
</dbReference>
<gene>
    <name evidence="4" type="ORF">FPSE_05525</name>
</gene>
<dbReference type="Proteomes" id="UP000007978">
    <property type="component" value="Chromosome 2"/>
</dbReference>
<dbReference type="KEGG" id="fpu:FPSE_05525"/>
<feature type="domain" description="Asparaginase/glutaminase C-terminal" evidence="3">
    <location>
        <begin position="162"/>
        <end position="260"/>
    </location>
</feature>
<comment type="caution">
    <text evidence="4">The sequence shown here is derived from an EMBL/GenBank/DDBJ whole genome shotgun (WGS) entry which is preliminary data.</text>
</comment>
<dbReference type="InterPro" id="IPR037152">
    <property type="entry name" value="L-asparaginase_N_sf"/>
</dbReference>
<protein>
    <recommendedName>
        <fullName evidence="1">asparaginase</fullName>
        <ecNumber evidence="1">3.5.1.1</ecNumber>
    </recommendedName>
</protein>
<dbReference type="GO" id="GO:0004067">
    <property type="term" value="F:asparaginase activity"/>
    <property type="evidence" value="ECO:0007669"/>
    <property type="project" value="UniProtKB-UniRule"/>
</dbReference>
<dbReference type="OrthoDB" id="5091939at2759"/>
<reference evidence="4 5" key="1">
    <citation type="journal article" date="2012" name="PLoS Pathog.">
        <title>Comparative pathogenomics reveals horizontally acquired novel virulence genes in fungi infecting cereal hosts.</title>
        <authorList>
            <person name="Gardiner D.M."/>
            <person name="McDonald M.C."/>
            <person name="Covarelli L."/>
            <person name="Solomon P.S."/>
            <person name="Rusu A.G."/>
            <person name="Marshall M."/>
            <person name="Kazan K."/>
            <person name="Chakraborty S."/>
            <person name="McDonald B.A."/>
            <person name="Manners J.M."/>
        </authorList>
    </citation>
    <scope>NUCLEOTIDE SEQUENCE [LARGE SCALE GENOMIC DNA]</scope>
    <source>
        <strain evidence="4 5">CS3096</strain>
    </source>
</reference>
<dbReference type="RefSeq" id="XP_009256918.1">
    <property type="nucleotide sequence ID" value="XM_009258643.1"/>
</dbReference>
<dbReference type="SUPFAM" id="SSF53774">
    <property type="entry name" value="Glutaminase/Asparaginase"/>
    <property type="match status" value="1"/>
</dbReference>
<dbReference type="InterPro" id="IPR027473">
    <property type="entry name" value="L-asparaginase_C"/>
</dbReference>
<evidence type="ECO:0000313" key="4">
    <source>
        <dbReference type="EMBL" id="EKJ74228.1"/>
    </source>
</evidence>